<dbReference type="GO" id="GO:0000166">
    <property type="term" value="F:nucleotide binding"/>
    <property type="evidence" value="ECO:0007669"/>
    <property type="project" value="InterPro"/>
</dbReference>
<evidence type="ECO:0000256" key="1">
    <source>
        <dbReference type="ARBA" id="ARBA00005755"/>
    </source>
</evidence>
<keyword evidence="4" id="KW-0548">Nucleotidyltransferase</keyword>
<dbReference type="PANTHER" id="PTHR33568:SF3">
    <property type="entry name" value="DNA-DIRECTED DNA POLYMERASE"/>
    <property type="match status" value="1"/>
</dbReference>
<evidence type="ECO:0000256" key="7">
    <source>
        <dbReference type="ARBA" id="ARBA00023125"/>
    </source>
</evidence>
<accession>X1QHM2</accession>
<evidence type="ECO:0000256" key="3">
    <source>
        <dbReference type="ARBA" id="ARBA00022679"/>
    </source>
</evidence>
<reference evidence="10" key="1">
    <citation type="journal article" date="2014" name="Front. Microbiol.">
        <title>High frequency of phylogenetically diverse reductive dehalogenase-homologous genes in deep subseafloor sedimentary metagenomes.</title>
        <authorList>
            <person name="Kawai M."/>
            <person name="Futagami T."/>
            <person name="Toyoda A."/>
            <person name="Takaki Y."/>
            <person name="Nishi S."/>
            <person name="Hori S."/>
            <person name="Arai W."/>
            <person name="Tsubouchi T."/>
            <person name="Morono Y."/>
            <person name="Uchiyama I."/>
            <person name="Ito T."/>
            <person name="Fujiyama A."/>
            <person name="Inagaki F."/>
            <person name="Takami H."/>
        </authorList>
    </citation>
    <scope>NUCLEOTIDE SEQUENCE</scope>
    <source>
        <strain evidence="10">Expedition CK06-06</strain>
    </source>
</reference>
<feature type="domain" description="DNA-directed DNA polymerase family B mitochondria/virus" evidence="9">
    <location>
        <begin position="3"/>
        <end position="170"/>
    </location>
</feature>
<dbReference type="Gene3D" id="1.10.287.690">
    <property type="entry name" value="Helix hairpin bin"/>
    <property type="match status" value="1"/>
</dbReference>
<comment type="catalytic activity">
    <reaction evidence="8">
        <text>DNA(n) + a 2'-deoxyribonucleoside 5'-triphosphate = DNA(n+1) + diphosphate</text>
        <dbReference type="Rhea" id="RHEA:22508"/>
        <dbReference type="Rhea" id="RHEA-COMP:17339"/>
        <dbReference type="Rhea" id="RHEA-COMP:17340"/>
        <dbReference type="ChEBI" id="CHEBI:33019"/>
        <dbReference type="ChEBI" id="CHEBI:61560"/>
        <dbReference type="ChEBI" id="CHEBI:173112"/>
        <dbReference type="EC" id="2.7.7.7"/>
    </reaction>
</comment>
<dbReference type="Gene3D" id="3.90.1600.10">
    <property type="entry name" value="Palm domain of DNA polymerase"/>
    <property type="match status" value="2"/>
</dbReference>
<dbReference type="EMBL" id="BARW01000015">
    <property type="protein sequence ID" value="GAI67957.1"/>
    <property type="molecule type" value="Genomic_DNA"/>
</dbReference>
<dbReference type="InterPro" id="IPR004868">
    <property type="entry name" value="DNA-dir_DNA_pol_B_mt/vir"/>
</dbReference>
<dbReference type="GO" id="GO:0006260">
    <property type="term" value="P:DNA replication"/>
    <property type="evidence" value="ECO:0007669"/>
    <property type="project" value="UniProtKB-KW"/>
</dbReference>
<organism evidence="10">
    <name type="scientific">marine sediment metagenome</name>
    <dbReference type="NCBI Taxonomy" id="412755"/>
    <lineage>
        <taxon>unclassified sequences</taxon>
        <taxon>metagenomes</taxon>
        <taxon>ecological metagenomes</taxon>
    </lineage>
</organism>
<evidence type="ECO:0000259" key="9">
    <source>
        <dbReference type="Pfam" id="PF03175"/>
    </source>
</evidence>
<evidence type="ECO:0000256" key="6">
    <source>
        <dbReference type="ARBA" id="ARBA00022932"/>
    </source>
</evidence>
<dbReference type="InterPro" id="IPR006172">
    <property type="entry name" value="DNA-dir_DNA_pol_B"/>
</dbReference>
<dbReference type="PANTHER" id="PTHR33568">
    <property type="entry name" value="DNA POLYMERASE"/>
    <property type="match status" value="1"/>
</dbReference>
<keyword evidence="6" id="KW-0239">DNA-directed DNA polymerase</keyword>
<dbReference type="InterPro" id="IPR043502">
    <property type="entry name" value="DNA/RNA_pol_sf"/>
</dbReference>
<keyword evidence="5" id="KW-0235">DNA replication</keyword>
<evidence type="ECO:0000256" key="8">
    <source>
        <dbReference type="ARBA" id="ARBA00049244"/>
    </source>
</evidence>
<dbReference type="PROSITE" id="PS00116">
    <property type="entry name" value="DNA_POLYMERASE_B"/>
    <property type="match status" value="1"/>
</dbReference>
<sequence length="371" mass="42705">MERDAYKGGRVECFFLGHLNTEKYYVLDVNSLYPTVMRDNKYPVKYLNLKCTVTLKSLARILKTKAVVAKVLIETDEPVYGVRRDRLVFPVGRFWTSLCTPELKYALKAGHLRQVETIVTYAQENIFRSYVDKFYELRLGFRSAGADEYEELCKKMLNSLYGKFGQKGENWLKIGDCPGELDREELMFNMSGRRVTKLRYLMGEIFIMLSTGESFDSFPAIAAHVTAYGRLFLWRLMQQVGSGNYYYCDTDSLIVNETGLRRLRKDISQTGLGGLKVEESCSHLVIRGLKDYSTESKNVTKGIRKNAIRVSDGVYQQELWPGFRGLLRSGKAETYRIQTITKHLNREYRKGYVRPDGSIVPFVYADEPVTL</sequence>
<evidence type="ECO:0000256" key="4">
    <source>
        <dbReference type="ARBA" id="ARBA00022695"/>
    </source>
</evidence>
<dbReference type="InterPro" id="IPR023211">
    <property type="entry name" value="DNA_pol_palm_dom_sf"/>
</dbReference>
<dbReference type="EC" id="2.7.7.7" evidence="2"/>
<comment type="caution">
    <text evidence="10">The sequence shown here is derived from an EMBL/GenBank/DDBJ whole genome shotgun (WGS) entry which is preliminary data.</text>
</comment>
<evidence type="ECO:0000256" key="2">
    <source>
        <dbReference type="ARBA" id="ARBA00012417"/>
    </source>
</evidence>
<dbReference type="Pfam" id="PF03175">
    <property type="entry name" value="DNA_pol_B_2"/>
    <property type="match status" value="1"/>
</dbReference>
<proteinExistence type="inferred from homology"/>
<name>X1QHM2_9ZZZZ</name>
<protein>
    <recommendedName>
        <fullName evidence="2">DNA-directed DNA polymerase</fullName>
        <ecNumber evidence="2">2.7.7.7</ecNumber>
    </recommendedName>
</protein>
<dbReference type="GO" id="GO:0003887">
    <property type="term" value="F:DNA-directed DNA polymerase activity"/>
    <property type="evidence" value="ECO:0007669"/>
    <property type="project" value="UniProtKB-KW"/>
</dbReference>
<dbReference type="InterPro" id="IPR017964">
    <property type="entry name" value="DNA-dir_DNA_pol_B_CS"/>
</dbReference>
<dbReference type="GO" id="GO:0003677">
    <property type="term" value="F:DNA binding"/>
    <property type="evidence" value="ECO:0007669"/>
    <property type="project" value="UniProtKB-KW"/>
</dbReference>
<evidence type="ECO:0000256" key="5">
    <source>
        <dbReference type="ARBA" id="ARBA00022705"/>
    </source>
</evidence>
<evidence type="ECO:0000313" key="10">
    <source>
        <dbReference type="EMBL" id="GAI67957.1"/>
    </source>
</evidence>
<dbReference type="PRINTS" id="PR00106">
    <property type="entry name" value="DNAPOLB"/>
</dbReference>
<gene>
    <name evidence="10" type="ORF">S12H4_00202</name>
</gene>
<comment type="similarity">
    <text evidence="1">Belongs to the DNA polymerase type-B family.</text>
</comment>
<dbReference type="SUPFAM" id="SSF56672">
    <property type="entry name" value="DNA/RNA polymerases"/>
    <property type="match status" value="1"/>
</dbReference>
<keyword evidence="3" id="KW-0808">Transferase</keyword>
<dbReference type="AlphaFoldDB" id="X1QHM2"/>
<keyword evidence="7" id="KW-0238">DNA-binding</keyword>